<proteinExistence type="predicted"/>
<gene>
    <name evidence="2" type="ORF">SAMN05421869_1596</name>
</gene>
<dbReference type="PANTHER" id="PTHR43760:SF1">
    <property type="entry name" value="ENDORIBONUCLEASE L-PSP_CHORISMATE MUTASE-LIKE DOMAIN-CONTAINING PROTEIN"/>
    <property type="match status" value="1"/>
</dbReference>
<evidence type="ECO:0000259" key="1">
    <source>
        <dbReference type="Pfam" id="PF14588"/>
    </source>
</evidence>
<dbReference type="EMBL" id="FNDJ01000059">
    <property type="protein sequence ID" value="SDM83571.1"/>
    <property type="molecule type" value="Genomic_DNA"/>
</dbReference>
<dbReference type="Gene3D" id="3.30.1330.40">
    <property type="entry name" value="RutC-like"/>
    <property type="match status" value="1"/>
</dbReference>
<name>A0A1G9WHA3_9ACTN</name>
<dbReference type="CDD" id="cd02199">
    <property type="entry name" value="YjgF_YER057c_UK114_like_1"/>
    <property type="match status" value="1"/>
</dbReference>
<sequence>MSQTLPAADPYAYGAGMSTASPSTRLAELGLKLPSVSPSKGSYVPAVLSGDLLFVSGQIPMTDGEVVVTGRVGDRITVEAAAALARQCALSALAAVNVTVGLDRVVRVVKMVGYVSSTPDFTSQADVVNGASDLLFEVFGEAGRHARSSIGVAVLPFDTTVEIELTVQVAPGPTGEPSSTAR</sequence>
<organism evidence="2 3">
    <name type="scientific">Nonomuraea jiangxiensis</name>
    <dbReference type="NCBI Taxonomy" id="633440"/>
    <lineage>
        <taxon>Bacteria</taxon>
        <taxon>Bacillati</taxon>
        <taxon>Actinomycetota</taxon>
        <taxon>Actinomycetes</taxon>
        <taxon>Streptosporangiales</taxon>
        <taxon>Streptosporangiaceae</taxon>
        <taxon>Nonomuraea</taxon>
    </lineage>
</organism>
<feature type="domain" description="Endoribonuclease L-PSP/chorismate mutase-like" evidence="1">
    <location>
        <begin position="24"/>
        <end position="161"/>
    </location>
</feature>
<protein>
    <submittedName>
        <fullName evidence="2">Enamine deaminase RidA, house cleaning of reactive enamine intermediates, YjgF/YER057c/UK114 family</fullName>
    </submittedName>
</protein>
<dbReference type="AlphaFoldDB" id="A0A1G9WHA3"/>
<dbReference type="Proteomes" id="UP000199202">
    <property type="component" value="Unassembled WGS sequence"/>
</dbReference>
<evidence type="ECO:0000313" key="3">
    <source>
        <dbReference type="Proteomes" id="UP000199202"/>
    </source>
</evidence>
<accession>A0A1G9WHA3</accession>
<keyword evidence="3" id="KW-1185">Reference proteome</keyword>
<dbReference type="PANTHER" id="PTHR43760">
    <property type="entry name" value="ENDORIBONUCLEASE-RELATED"/>
    <property type="match status" value="1"/>
</dbReference>
<evidence type="ECO:0000313" key="2">
    <source>
        <dbReference type="EMBL" id="SDM83571.1"/>
    </source>
</evidence>
<dbReference type="STRING" id="633440.SAMN05421869_1596"/>
<dbReference type="SUPFAM" id="SSF55298">
    <property type="entry name" value="YjgF-like"/>
    <property type="match status" value="1"/>
</dbReference>
<reference evidence="2 3" key="1">
    <citation type="submission" date="2016-10" db="EMBL/GenBank/DDBJ databases">
        <authorList>
            <person name="de Groot N.N."/>
        </authorList>
    </citation>
    <scope>NUCLEOTIDE SEQUENCE [LARGE SCALE GENOMIC DNA]</scope>
    <source>
        <strain evidence="2 3">CGMCC 4.6533</strain>
    </source>
</reference>
<dbReference type="Pfam" id="PF14588">
    <property type="entry name" value="YjgF_endoribonc"/>
    <property type="match status" value="1"/>
</dbReference>
<dbReference type="InterPro" id="IPR035959">
    <property type="entry name" value="RutC-like_sf"/>
</dbReference>
<dbReference type="InterPro" id="IPR013813">
    <property type="entry name" value="Endoribo_LPSP/chorism_mut-like"/>
</dbReference>